<sequence length="141" mass="16683">MPLEGPWWVENTEGFDIQGKINWKWTAMIRKPYFITNDINDIIEKALKEVEKKKNPPVLSRLRFESLHEGLSAQIMHIGSYPEEEPTIEKLHNFIKEKGYEFGGSISGERHHEIYLSDVRRTKPEKLKTIIRQPIKQKKRE</sequence>
<dbReference type="Proteomes" id="UP000033111">
    <property type="component" value="Chromosome"/>
</dbReference>
<evidence type="ECO:0000259" key="1">
    <source>
        <dbReference type="Pfam" id="PF06445"/>
    </source>
</evidence>
<feature type="domain" description="GyrI-like small molecule binding" evidence="1">
    <location>
        <begin position="53"/>
        <end position="136"/>
    </location>
</feature>
<gene>
    <name evidence="2" type="ORF">MSSIT_2831</name>
</gene>
<name>A0A0E3P6V5_9EURY</name>
<dbReference type="EMBL" id="CP009506">
    <property type="protein sequence ID" value="AKB29550.1"/>
    <property type="molecule type" value="Genomic_DNA"/>
</dbReference>
<accession>A0A0E3P6V5</accession>
<dbReference type="InterPro" id="IPR029442">
    <property type="entry name" value="GyrI-like"/>
</dbReference>
<keyword evidence="3" id="KW-1185">Reference proteome</keyword>
<dbReference type="KEGG" id="msw:MSSIT_2831"/>
<dbReference type="PATRIC" id="fig|1434120.4.peg.3701"/>
<evidence type="ECO:0000313" key="2">
    <source>
        <dbReference type="EMBL" id="AKB29550.1"/>
    </source>
</evidence>
<evidence type="ECO:0000313" key="3">
    <source>
        <dbReference type="Proteomes" id="UP000033111"/>
    </source>
</evidence>
<dbReference type="InterPro" id="IPR011256">
    <property type="entry name" value="Reg_factor_effector_dom_sf"/>
</dbReference>
<dbReference type="Pfam" id="PF06445">
    <property type="entry name" value="GyrI-like"/>
    <property type="match status" value="1"/>
</dbReference>
<reference evidence="2 3" key="1">
    <citation type="submission" date="2014-07" db="EMBL/GenBank/DDBJ databases">
        <title>Methanogenic archaea and the global carbon cycle.</title>
        <authorList>
            <person name="Henriksen J.R."/>
            <person name="Luke J."/>
            <person name="Reinhart S."/>
            <person name="Benedict M.N."/>
            <person name="Youngblut N.D."/>
            <person name="Metcalf M.E."/>
            <person name="Whitaker R.J."/>
            <person name="Metcalf W.W."/>
        </authorList>
    </citation>
    <scope>NUCLEOTIDE SEQUENCE [LARGE SCALE GENOMIC DNA]</scope>
    <source>
        <strain evidence="2 3">T4/M</strain>
    </source>
</reference>
<organism evidence="2 3">
    <name type="scientific">Methanosarcina siciliae T4/M</name>
    <dbReference type="NCBI Taxonomy" id="1434120"/>
    <lineage>
        <taxon>Archaea</taxon>
        <taxon>Methanobacteriati</taxon>
        <taxon>Methanobacteriota</taxon>
        <taxon>Stenosarchaea group</taxon>
        <taxon>Methanomicrobia</taxon>
        <taxon>Methanosarcinales</taxon>
        <taxon>Methanosarcinaceae</taxon>
        <taxon>Methanosarcina</taxon>
    </lineage>
</organism>
<dbReference type="SUPFAM" id="SSF55136">
    <property type="entry name" value="Probable bacterial effector-binding domain"/>
    <property type="match status" value="1"/>
</dbReference>
<dbReference type="AlphaFoldDB" id="A0A0E3P6V5"/>
<dbReference type="HOGENOM" id="CLU_083625_1_0_2"/>
<protein>
    <recommendedName>
        <fullName evidence="1">GyrI-like small molecule binding domain-containing protein</fullName>
    </recommendedName>
</protein>
<proteinExistence type="predicted"/>
<dbReference type="Gene3D" id="3.20.80.10">
    <property type="entry name" value="Regulatory factor, effector binding domain"/>
    <property type="match status" value="1"/>
</dbReference>